<reference evidence="2" key="1">
    <citation type="journal article" date="2015" name="Nature">
        <title>Complex archaea that bridge the gap between prokaryotes and eukaryotes.</title>
        <authorList>
            <person name="Spang A."/>
            <person name="Saw J.H."/>
            <person name="Jorgensen S.L."/>
            <person name="Zaremba-Niedzwiedzka K."/>
            <person name="Martijn J."/>
            <person name="Lind A.E."/>
            <person name="van Eijk R."/>
            <person name="Schleper C."/>
            <person name="Guy L."/>
            <person name="Ettema T.J."/>
        </authorList>
    </citation>
    <scope>NUCLEOTIDE SEQUENCE</scope>
</reference>
<protein>
    <submittedName>
        <fullName evidence="2">Uncharacterized protein</fullName>
    </submittedName>
</protein>
<feature type="transmembrane region" description="Helical" evidence="1">
    <location>
        <begin position="7"/>
        <end position="24"/>
    </location>
</feature>
<keyword evidence="1" id="KW-0472">Membrane</keyword>
<name>A0A0F9QZS8_9ZZZZ</name>
<gene>
    <name evidence="2" type="ORF">LCGC14_0953860</name>
</gene>
<dbReference type="AlphaFoldDB" id="A0A0F9QZS8"/>
<feature type="transmembrane region" description="Helical" evidence="1">
    <location>
        <begin position="30"/>
        <end position="47"/>
    </location>
</feature>
<evidence type="ECO:0000256" key="1">
    <source>
        <dbReference type="SAM" id="Phobius"/>
    </source>
</evidence>
<sequence length="56" mass="6503">MKLSSIIFYLGLFSLLSGLVGFIYWNNFNFISLIFLAILLNILSFMMEEAEKLHLI</sequence>
<accession>A0A0F9QZS8</accession>
<organism evidence="2">
    <name type="scientific">marine sediment metagenome</name>
    <dbReference type="NCBI Taxonomy" id="412755"/>
    <lineage>
        <taxon>unclassified sequences</taxon>
        <taxon>metagenomes</taxon>
        <taxon>ecological metagenomes</taxon>
    </lineage>
</organism>
<comment type="caution">
    <text evidence="2">The sequence shown here is derived from an EMBL/GenBank/DDBJ whole genome shotgun (WGS) entry which is preliminary data.</text>
</comment>
<keyword evidence="1" id="KW-1133">Transmembrane helix</keyword>
<keyword evidence="1" id="KW-0812">Transmembrane</keyword>
<dbReference type="EMBL" id="LAZR01003408">
    <property type="protein sequence ID" value="KKN18631.1"/>
    <property type="molecule type" value="Genomic_DNA"/>
</dbReference>
<proteinExistence type="predicted"/>
<evidence type="ECO:0000313" key="2">
    <source>
        <dbReference type="EMBL" id="KKN18631.1"/>
    </source>
</evidence>